<sequence length="305" mass="35060">ISKPIKATLNSPQNGESPKTFKHKSELFWYQAQSVGNRFCRRKLPDPSFTVTNSSDSLTNDPSLHQGRKRTRPHVEGDWPTHVYISSKFSNPKRTQRPKKKFLFSIDLEYISVDLQGKTKDFLDRMVLKLAQEDQSKVWHSLINGNSEGFALHLSLSRPVFLKTNEREEFLNQLKKNISQINVFGIHFSTFSTLVNDECTRGFLALEVGTGHSLLGDLLVQVDNILERFCQPKYYETPKFHVSIAWCLLDKQKGTFKDSLIDRVIPMTFLDSINSSESDFIRNLSWKIDCLDSIETQILIVLCMP</sequence>
<keyword evidence="2" id="KW-1185">Reference proteome</keyword>
<accession>A0ACC0EHF0</accession>
<comment type="caution">
    <text evidence="1">The sequence shown here is derived from an EMBL/GenBank/DDBJ whole genome shotgun (WGS) entry which is preliminary data.</text>
</comment>
<name>A0ACC0EHF0_9BASI</name>
<protein>
    <submittedName>
        <fullName evidence="1">Uncharacterized protein</fullName>
    </submittedName>
</protein>
<evidence type="ECO:0000313" key="2">
    <source>
        <dbReference type="Proteomes" id="UP001060170"/>
    </source>
</evidence>
<reference evidence="2" key="2">
    <citation type="journal article" date="2018" name="Mol. Plant Microbe Interact.">
        <title>Genome sequence resources for the wheat stripe rust pathogen (Puccinia striiformis f. sp. tritici) and the barley stripe rust pathogen (Puccinia striiformis f. sp. hordei).</title>
        <authorList>
            <person name="Xia C."/>
            <person name="Wang M."/>
            <person name="Yin C."/>
            <person name="Cornejo O.E."/>
            <person name="Hulbert S.H."/>
            <person name="Chen X."/>
        </authorList>
    </citation>
    <scope>NUCLEOTIDE SEQUENCE [LARGE SCALE GENOMIC DNA]</scope>
    <source>
        <strain evidence="2">93-210</strain>
    </source>
</reference>
<evidence type="ECO:0000313" key="1">
    <source>
        <dbReference type="EMBL" id="KAI7953287.1"/>
    </source>
</evidence>
<proteinExistence type="predicted"/>
<feature type="non-terminal residue" evidence="1">
    <location>
        <position position="1"/>
    </location>
</feature>
<reference evidence="2" key="1">
    <citation type="journal article" date="2018" name="BMC Genomics">
        <title>Genomic insights into host adaptation between the wheat stripe rust pathogen (Puccinia striiformis f. sp. tritici) and the barley stripe rust pathogen (Puccinia striiformis f. sp. hordei).</title>
        <authorList>
            <person name="Xia C."/>
            <person name="Wang M."/>
            <person name="Yin C."/>
            <person name="Cornejo O.E."/>
            <person name="Hulbert S.H."/>
            <person name="Chen X."/>
        </authorList>
    </citation>
    <scope>NUCLEOTIDE SEQUENCE [LARGE SCALE GENOMIC DNA]</scope>
    <source>
        <strain evidence="2">93-210</strain>
    </source>
</reference>
<reference evidence="1 2" key="3">
    <citation type="journal article" date="2022" name="Microbiol. Spectr.">
        <title>Folding features and dynamics of 3D genome architecture in plant fungal pathogens.</title>
        <authorList>
            <person name="Xia C."/>
        </authorList>
    </citation>
    <scope>NUCLEOTIDE SEQUENCE [LARGE SCALE GENOMIC DNA]</scope>
    <source>
        <strain evidence="1 2">93-210</strain>
    </source>
</reference>
<gene>
    <name evidence="1" type="ORF">MJO28_005834</name>
</gene>
<dbReference type="Proteomes" id="UP001060170">
    <property type="component" value="Chromosome 6"/>
</dbReference>
<dbReference type="EMBL" id="CM045870">
    <property type="protein sequence ID" value="KAI7953287.1"/>
    <property type="molecule type" value="Genomic_DNA"/>
</dbReference>
<organism evidence="1 2">
    <name type="scientific">Puccinia striiformis f. sp. tritici</name>
    <dbReference type="NCBI Taxonomy" id="168172"/>
    <lineage>
        <taxon>Eukaryota</taxon>
        <taxon>Fungi</taxon>
        <taxon>Dikarya</taxon>
        <taxon>Basidiomycota</taxon>
        <taxon>Pucciniomycotina</taxon>
        <taxon>Pucciniomycetes</taxon>
        <taxon>Pucciniales</taxon>
        <taxon>Pucciniaceae</taxon>
        <taxon>Puccinia</taxon>
    </lineage>
</organism>